<organism evidence="6 7">
    <name type="scientific">Marinobacterium lutimaris</name>
    <dbReference type="NCBI Taxonomy" id="568106"/>
    <lineage>
        <taxon>Bacteria</taxon>
        <taxon>Pseudomonadati</taxon>
        <taxon>Pseudomonadota</taxon>
        <taxon>Gammaproteobacteria</taxon>
        <taxon>Oceanospirillales</taxon>
        <taxon>Oceanospirillaceae</taxon>
        <taxon>Marinobacterium</taxon>
    </lineage>
</organism>
<dbReference type="EMBL" id="FNVQ01000001">
    <property type="protein sequence ID" value="SEF88087.1"/>
    <property type="molecule type" value="Genomic_DNA"/>
</dbReference>
<dbReference type="Proteomes" id="UP000236745">
    <property type="component" value="Unassembled WGS sequence"/>
</dbReference>
<keyword evidence="7" id="KW-1185">Reference proteome</keyword>
<comment type="similarity">
    <text evidence="1">Belongs to the HipA Ser/Thr kinase family.</text>
</comment>
<feature type="domain" description="HipA-like C-terminal" evidence="4">
    <location>
        <begin position="145"/>
        <end position="377"/>
    </location>
</feature>
<evidence type="ECO:0000259" key="5">
    <source>
        <dbReference type="Pfam" id="PF13657"/>
    </source>
</evidence>
<dbReference type="GO" id="GO:0005829">
    <property type="term" value="C:cytosol"/>
    <property type="evidence" value="ECO:0007669"/>
    <property type="project" value="TreeGrafter"/>
</dbReference>
<evidence type="ECO:0000313" key="7">
    <source>
        <dbReference type="Proteomes" id="UP000236745"/>
    </source>
</evidence>
<dbReference type="PANTHER" id="PTHR37419:SF1">
    <property type="entry name" value="SERINE_THREONINE-PROTEIN KINASE TOXIN HIPA"/>
    <property type="match status" value="1"/>
</dbReference>
<keyword evidence="2" id="KW-0808">Transferase</keyword>
<evidence type="ECO:0000256" key="1">
    <source>
        <dbReference type="ARBA" id="ARBA00010164"/>
    </source>
</evidence>
<dbReference type="AlphaFoldDB" id="A0A1H5VNI1"/>
<dbReference type="Gene3D" id="1.10.1070.20">
    <property type="match status" value="1"/>
</dbReference>
<dbReference type="GO" id="GO:0004674">
    <property type="term" value="F:protein serine/threonine kinase activity"/>
    <property type="evidence" value="ECO:0007669"/>
    <property type="project" value="TreeGrafter"/>
</dbReference>
<keyword evidence="3 6" id="KW-0418">Kinase</keyword>
<evidence type="ECO:0000256" key="2">
    <source>
        <dbReference type="ARBA" id="ARBA00022679"/>
    </source>
</evidence>
<dbReference type="InterPro" id="IPR012893">
    <property type="entry name" value="HipA-like_C"/>
</dbReference>
<dbReference type="InterPro" id="IPR017508">
    <property type="entry name" value="HipA_N1"/>
</dbReference>
<accession>A0A1H5VNI1</accession>
<dbReference type="NCBIfam" id="TIGR03071">
    <property type="entry name" value="couple_hipA"/>
    <property type="match status" value="1"/>
</dbReference>
<dbReference type="OrthoDB" id="9805913at2"/>
<dbReference type="PANTHER" id="PTHR37419">
    <property type="entry name" value="SERINE/THREONINE-PROTEIN KINASE TOXIN HIPA"/>
    <property type="match status" value="1"/>
</dbReference>
<evidence type="ECO:0000313" key="6">
    <source>
        <dbReference type="EMBL" id="SEF88087.1"/>
    </source>
</evidence>
<evidence type="ECO:0000259" key="4">
    <source>
        <dbReference type="Pfam" id="PF07804"/>
    </source>
</evidence>
<dbReference type="Pfam" id="PF07804">
    <property type="entry name" value="HipA_C"/>
    <property type="match status" value="1"/>
</dbReference>
<proteinExistence type="inferred from homology"/>
<dbReference type="RefSeq" id="WP_104001731.1">
    <property type="nucleotide sequence ID" value="NZ_FNVQ01000001.1"/>
</dbReference>
<feature type="domain" description="HipA N-terminal subdomain 1" evidence="5">
    <location>
        <begin position="8"/>
        <end position="105"/>
    </location>
</feature>
<reference evidence="6 7" key="1">
    <citation type="submission" date="2016-10" db="EMBL/GenBank/DDBJ databases">
        <authorList>
            <person name="de Groot N.N."/>
        </authorList>
    </citation>
    <scope>NUCLEOTIDE SEQUENCE [LARGE SCALE GENOMIC DNA]</scope>
    <source>
        <strain evidence="6 7">DSM 22012</strain>
    </source>
</reference>
<dbReference type="InterPro" id="IPR052028">
    <property type="entry name" value="HipA_Ser/Thr_kinase"/>
</dbReference>
<name>A0A1H5VNI1_9GAMM</name>
<gene>
    <name evidence="6" type="ORF">SAMN05444390_101770</name>
</gene>
<evidence type="ECO:0000256" key="3">
    <source>
        <dbReference type="ARBA" id="ARBA00022777"/>
    </source>
</evidence>
<sequence>MSGGDRSLAVWCNTELVGMLRETNNLWAFEYAQDWSAFDLAPGLPRTEQVIVDGASTRPVQWFFDNLLPEEGARTLLANDAKLDDADAFGLLAHFGAESAGALTLLAPAEHPSTGTRRELSYEELSRRIRYLPDIPLSQGGSKRMSLAGAQHKLPVIYEKGVLYEPGHTMPSTHILKPNHSKPEDYGHTAINEYFMMRLARLCGFDVPAVELIRVPEPVYLVRRFDREEAKGVLSRLHTIDACQLLGIDRIYKYVRGVPGSLASIVDKCRTPASTRAGLFRWLMFNLLIGNTDNHLKNLSFMMRRDGILLAPHYDLLCTAIYEKDNQWLNAPLSWRFEHYVSLGDIDRHYIEVLAGALKISPPMIDRTIRSMVDAVLSSADRLLAEIEQQEYDGITKSGDLHFLRRCRYGVMVDMADRLKGMLPG</sequence>
<dbReference type="Pfam" id="PF13657">
    <property type="entry name" value="Couple_hipA"/>
    <property type="match status" value="1"/>
</dbReference>
<protein>
    <submittedName>
        <fullName evidence="6">Serine/threonine-protein kinase HipA</fullName>
    </submittedName>
</protein>